<evidence type="ECO:0000259" key="4">
    <source>
        <dbReference type="PROSITE" id="PS50043"/>
    </source>
</evidence>
<dbReference type="SUPFAM" id="SSF46894">
    <property type="entry name" value="C-terminal effector domain of the bipartite response regulators"/>
    <property type="match status" value="1"/>
</dbReference>
<dbReference type="InterPro" id="IPR036388">
    <property type="entry name" value="WH-like_DNA-bd_sf"/>
</dbReference>
<evidence type="ECO:0000256" key="3">
    <source>
        <dbReference type="ARBA" id="ARBA00023163"/>
    </source>
</evidence>
<comment type="caution">
    <text evidence="5">The sequence shown here is derived from an EMBL/GenBank/DDBJ whole genome shotgun (WGS) entry which is preliminary data.</text>
</comment>
<dbReference type="InterPro" id="IPR000792">
    <property type="entry name" value="Tscrpt_reg_LuxR_C"/>
</dbReference>
<dbReference type="AlphaFoldDB" id="A0A919K2P7"/>
<name>A0A919K2P7_9ACTN</name>
<keyword evidence="1" id="KW-0805">Transcription regulation</keyword>
<evidence type="ECO:0000256" key="2">
    <source>
        <dbReference type="ARBA" id="ARBA00023125"/>
    </source>
</evidence>
<dbReference type="SMART" id="SM00421">
    <property type="entry name" value="HTH_LUXR"/>
    <property type="match status" value="1"/>
</dbReference>
<dbReference type="Gene3D" id="1.10.10.10">
    <property type="entry name" value="Winged helix-like DNA-binding domain superfamily/Winged helix DNA-binding domain"/>
    <property type="match status" value="1"/>
</dbReference>
<dbReference type="EMBL" id="BOMV01000077">
    <property type="protein sequence ID" value="GIE99781.1"/>
    <property type="molecule type" value="Genomic_DNA"/>
</dbReference>
<dbReference type="PROSITE" id="PS50043">
    <property type="entry name" value="HTH_LUXR_2"/>
    <property type="match status" value="1"/>
</dbReference>
<dbReference type="CDD" id="cd06170">
    <property type="entry name" value="LuxR_C_like"/>
    <property type="match status" value="1"/>
</dbReference>
<dbReference type="GO" id="GO:0003677">
    <property type="term" value="F:DNA binding"/>
    <property type="evidence" value="ECO:0007669"/>
    <property type="project" value="UniProtKB-KW"/>
</dbReference>
<sequence length="243" mass="25064">MTPDAILRLCTAVFGAPPAEAVLDLVATAAGDPDWTRSLVAGLHDEGRVAIDDGLAVSAGPAALPEATVALARTVLAGLSPGCRQLLCVAAVLGPAVDPDEVAGMTGSTVAALLPAWQEALDADLLRAGDGTLHFRHELLRRAVAASLPAALRNAMARPPEKAPEIPAMPVGRLTAREQTVMALVARGRSNQQIARSLDISSHSVKRHVSSLLVKLGCTNRTEVAILASDVLQPGQPGDRGCP</sequence>
<keyword evidence="3" id="KW-0804">Transcription</keyword>
<feature type="domain" description="HTH luxR-type" evidence="4">
    <location>
        <begin position="167"/>
        <end position="232"/>
    </location>
</feature>
<keyword evidence="6" id="KW-1185">Reference proteome</keyword>
<dbReference type="PROSITE" id="PS00622">
    <property type="entry name" value="HTH_LUXR_1"/>
    <property type="match status" value="1"/>
</dbReference>
<protein>
    <recommendedName>
        <fullName evidence="4">HTH luxR-type domain-containing protein</fullName>
    </recommendedName>
</protein>
<evidence type="ECO:0000313" key="5">
    <source>
        <dbReference type="EMBL" id="GIE99781.1"/>
    </source>
</evidence>
<dbReference type="PANTHER" id="PTHR44688:SF16">
    <property type="entry name" value="DNA-BINDING TRANSCRIPTIONAL ACTIVATOR DEVR_DOSR"/>
    <property type="match status" value="1"/>
</dbReference>
<evidence type="ECO:0000313" key="6">
    <source>
        <dbReference type="Proteomes" id="UP000636960"/>
    </source>
</evidence>
<dbReference type="RefSeq" id="WP_203786769.1">
    <property type="nucleotide sequence ID" value="NZ_BOMV01000077.1"/>
</dbReference>
<dbReference type="Pfam" id="PF00196">
    <property type="entry name" value="GerE"/>
    <property type="match status" value="1"/>
</dbReference>
<evidence type="ECO:0000256" key="1">
    <source>
        <dbReference type="ARBA" id="ARBA00023015"/>
    </source>
</evidence>
<reference evidence="5" key="1">
    <citation type="submission" date="2021-01" db="EMBL/GenBank/DDBJ databases">
        <title>Whole genome shotgun sequence of Actinoplanes rishiriensis NBRC 108556.</title>
        <authorList>
            <person name="Komaki H."/>
            <person name="Tamura T."/>
        </authorList>
    </citation>
    <scope>NUCLEOTIDE SEQUENCE</scope>
    <source>
        <strain evidence="5">NBRC 108556</strain>
    </source>
</reference>
<dbReference type="PANTHER" id="PTHR44688">
    <property type="entry name" value="DNA-BINDING TRANSCRIPTIONAL ACTIVATOR DEVR_DOSR"/>
    <property type="match status" value="1"/>
</dbReference>
<dbReference type="GO" id="GO:0006355">
    <property type="term" value="P:regulation of DNA-templated transcription"/>
    <property type="evidence" value="ECO:0007669"/>
    <property type="project" value="InterPro"/>
</dbReference>
<dbReference type="InterPro" id="IPR016032">
    <property type="entry name" value="Sig_transdc_resp-reg_C-effctor"/>
</dbReference>
<proteinExistence type="predicted"/>
<gene>
    <name evidence="5" type="ORF">Ari01nite_72460</name>
</gene>
<dbReference type="Proteomes" id="UP000636960">
    <property type="component" value="Unassembled WGS sequence"/>
</dbReference>
<keyword evidence="2" id="KW-0238">DNA-binding</keyword>
<accession>A0A919K2P7</accession>
<organism evidence="5 6">
    <name type="scientific">Paractinoplanes rishiriensis</name>
    <dbReference type="NCBI Taxonomy" id="1050105"/>
    <lineage>
        <taxon>Bacteria</taxon>
        <taxon>Bacillati</taxon>
        <taxon>Actinomycetota</taxon>
        <taxon>Actinomycetes</taxon>
        <taxon>Micromonosporales</taxon>
        <taxon>Micromonosporaceae</taxon>
        <taxon>Paractinoplanes</taxon>
    </lineage>
</organism>
<dbReference type="PRINTS" id="PR00038">
    <property type="entry name" value="HTHLUXR"/>
</dbReference>